<dbReference type="Pfam" id="PF00271">
    <property type="entry name" value="Helicase_C"/>
    <property type="match status" value="1"/>
</dbReference>
<dbReference type="SUPFAM" id="SSF52540">
    <property type="entry name" value="P-loop containing nucleoside triphosphate hydrolases"/>
    <property type="match status" value="1"/>
</dbReference>
<dbReference type="InterPro" id="IPR000629">
    <property type="entry name" value="RNA-helicase_DEAD-box_CS"/>
</dbReference>
<dbReference type="GO" id="GO:0005524">
    <property type="term" value="F:ATP binding"/>
    <property type="evidence" value="ECO:0007669"/>
    <property type="project" value="UniProtKB-KW"/>
</dbReference>
<dbReference type="EC" id="3.6.4.13" evidence="8"/>
<dbReference type="RefSeq" id="XP_021338689.1">
    <property type="nucleotide sequence ID" value="XM_021482137.1"/>
</dbReference>
<dbReference type="PROSITE" id="PS51194">
    <property type="entry name" value="HELICASE_CTER"/>
    <property type="match status" value="1"/>
</dbReference>
<dbReference type="GO" id="GO:0003676">
    <property type="term" value="F:nucleic acid binding"/>
    <property type="evidence" value="ECO:0007669"/>
    <property type="project" value="InterPro"/>
</dbReference>
<keyword evidence="3 5" id="KW-0347">Helicase</keyword>
<dbReference type="InterPro" id="IPR001650">
    <property type="entry name" value="Helicase_C-like"/>
</dbReference>
<dbReference type="Pfam" id="PF00270">
    <property type="entry name" value="DEAD"/>
    <property type="match status" value="1"/>
</dbReference>
<comment type="similarity">
    <text evidence="5">Belongs to the DEAD box helicase family.</text>
</comment>
<dbReference type="GO" id="GO:0003724">
    <property type="term" value="F:RNA helicase activity"/>
    <property type="evidence" value="ECO:0007669"/>
    <property type="project" value="UniProtKB-EC"/>
</dbReference>
<sequence length="496" mass="56081">MTFLLFPPQTPKHGKVDQHDNFTQLVSTNKDTINNVTHINLSDTDNSYAVTSKNASDGFEDSLCDELVENIDEGLPKYFPEWIIEVAKKMQIHNLSEIQRRALPLIFRGFNVIASAPTGTGKTICFCWPILAELSKNPYGVFALVLMPNRELALQVSEQFALYGSPIGVSVMTVIGGTDLISESANLSFRPNIVVATPGRLAYHLRTPGRNIAEIFSETQYLVLDEADNLLAASFEEDLITIISSLLSMEKGRKTLLFSATINESIENMHKILEFGKVPVKFINVTGALDEKISHYYIFYPRCIHLVHLNYILRLPQFLNKLSETCNNDKRQLRQGIIFVATKKRCIFIEDSLKILGFTVAGLHSLLNQRDRIRQLDKFRRGTVELLIATNVASRGLDIPKVTFVMNLDICIDVKDYKHRVGRTGRAYEKGIALSFVDERDVSKVENFEKALGFKLNKFEFPEKESLKSLNKVTKASQVALVHTEMTLKQKYKVNK</sequence>
<organism evidence="8 9">
    <name type="scientific">Babesia microti (strain RI)</name>
    <dbReference type="NCBI Taxonomy" id="1133968"/>
    <lineage>
        <taxon>Eukaryota</taxon>
        <taxon>Sar</taxon>
        <taxon>Alveolata</taxon>
        <taxon>Apicomplexa</taxon>
        <taxon>Aconoidasida</taxon>
        <taxon>Piroplasmida</taxon>
        <taxon>Babesiidae</taxon>
        <taxon>Babesia</taxon>
    </lineage>
</organism>
<dbReference type="Gene3D" id="3.40.50.300">
    <property type="entry name" value="P-loop containing nucleotide triphosphate hydrolases"/>
    <property type="match status" value="2"/>
</dbReference>
<dbReference type="EMBL" id="LN871598">
    <property type="protein sequence ID" value="SJK86545.1"/>
    <property type="molecule type" value="Genomic_DNA"/>
</dbReference>
<keyword evidence="2 5" id="KW-0378">Hydrolase</keyword>
<dbReference type="CDD" id="cd18787">
    <property type="entry name" value="SF2_C_DEAD"/>
    <property type="match status" value="1"/>
</dbReference>
<evidence type="ECO:0000256" key="5">
    <source>
        <dbReference type="RuleBase" id="RU000492"/>
    </source>
</evidence>
<evidence type="ECO:0000313" key="8">
    <source>
        <dbReference type="EMBL" id="SJK86545.1"/>
    </source>
</evidence>
<evidence type="ECO:0000313" key="9">
    <source>
        <dbReference type="Proteomes" id="UP000002899"/>
    </source>
</evidence>
<feature type="domain" description="Helicase C-terminal" evidence="7">
    <location>
        <begin position="314"/>
        <end position="467"/>
    </location>
</feature>
<dbReference type="AlphaFoldDB" id="A0A1R4AC68"/>
<dbReference type="InterPro" id="IPR011545">
    <property type="entry name" value="DEAD/DEAH_box_helicase_dom"/>
</dbReference>
<evidence type="ECO:0000256" key="4">
    <source>
        <dbReference type="ARBA" id="ARBA00022840"/>
    </source>
</evidence>
<name>A0A1R4AC68_BABMR</name>
<dbReference type="VEuPathDB" id="PiroplasmaDB:BMR1_03g03120"/>
<evidence type="ECO:0000259" key="7">
    <source>
        <dbReference type="PROSITE" id="PS51194"/>
    </source>
</evidence>
<evidence type="ECO:0000256" key="1">
    <source>
        <dbReference type="ARBA" id="ARBA00022741"/>
    </source>
</evidence>
<keyword evidence="4 5" id="KW-0067">ATP-binding</keyword>
<reference evidence="8 9" key="3">
    <citation type="journal article" date="2016" name="Sci. Rep.">
        <title>Genome-wide diversity and gene expression profiling of Babesia microti isolates identify polymorphic genes that mediate host-pathogen interactions.</title>
        <authorList>
            <person name="Silva J.C."/>
            <person name="Cornillot E."/>
            <person name="McCracken C."/>
            <person name="Usmani-Brown S."/>
            <person name="Dwivedi A."/>
            <person name="Ifeonu O.O."/>
            <person name="Crabtree J."/>
            <person name="Gotia H.T."/>
            <person name="Virji A.Z."/>
            <person name="Reynes C."/>
            <person name="Colinge J."/>
            <person name="Kumar V."/>
            <person name="Lawres L."/>
            <person name="Pazzi J.E."/>
            <person name="Pablo J.V."/>
            <person name="Hung C."/>
            <person name="Brancato J."/>
            <person name="Kumari P."/>
            <person name="Orvis J."/>
            <person name="Tretina K."/>
            <person name="Chibucos M."/>
            <person name="Ott S."/>
            <person name="Sadzewicz L."/>
            <person name="Sengamalay N."/>
            <person name="Shetty A.C."/>
            <person name="Su Q."/>
            <person name="Tallon L."/>
            <person name="Fraser C.M."/>
            <person name="Frutos R."/>
            <person name="Molina D.M."/>
            <person name="Krause P.J."/>
            <person name="Ben Mamoun C."/>
        </authorList>
    </citation>
    <scope>NUCLEOTIDE SEQUENCE [LARGE SCALE GENOMIC DNA]</scope>
    <source>
        <strain evidence="8 9">RI</strain>
    </source>
</reference>
<reference evidence="8 9" key="2">
    <citation type="journal article" date="2013" name="PLoS ONE">
        <title>Whole genome mapping and re-organization of the nuclear and mitochondrial genomes of Babesia microti isolates.</title>
        <authorList>
            <person name="Cornillot E."/>
            <person name="Dassouli A."/>
            <person name="Garg A."/>
            <person name="Pachikara N."/>
            <person name="Randazzo S."/>
            <person name="Depoix D."/>
            <person name="Carcy B."/>
            <person name="Delbecq S."/>
            <person name="Frutos R."/>
            <person name="Silva J.C."/>
            <person name="Sutton R."/>
            <person name="Krause P.J."/>
            <person name="Mamoun C.B."/>
        </authorList>
    </citation>
    <scope>NUCLEOTIDE SEQUENCE [LARGE SCALE GENOMIC DNA]</scope>
    <source>
        <strain evidence="8 9">RI</strain>
    </source>
</reference>
<dbReference type="SMART" id="SM00490">
    <property type="entry name" value="HELICc"/>
    <property type="match status" value="1"/>
</dbReference>
<evidence type="ECO:0000259" key="6">
    <source>
        <dbReference type="PROSITE" id="PS51192"/>
    </source>
</evidence>
<dbReference type="GO" id="GO:0005829">
    <property type="term" value="C:cytosol"/>
    <property type="evidence" value="ECO:0007669"/>
    <property type="project" value="TreeGrafter"/>
</dbReference>
<dbReference type="KEGG" id="bmic:BMR1_03g03120"/>
<dbReference type="OrthoDB" id="10261904at2759"/>
<dbReference type="Proteomes" id="UP000002899">
    <property type="component" value="Chromosome III"/>
</dbReference>
<dbReference type="InterPro" id="IPR014001">
    <property type="entry name" value="Helicase_ATP-bd"/>
</dbReference>
<dbReference type="PANTHER" id="PTHR47959">
    <property type="entry name" value="ATP-DEPENDENT RNA HELICASE RHLE-RELATED"/>
    <property type="match status" value="1"/>
</dbReference>
<dbReference type="GO" id="GO:0016787">
    <property type="term" value="F:hydrolase activity"/>
    <property type="evidence" value="ECO:0007669"/>
    <property type="project" value="UniProtKB-KW"/>
</dbReference>
<dbReference type="PROSITE" id="PS51192">
    <property type="entry name" value="HELICASE_ATP_BIND_1"/>
    <property type="match status" value="1"/>
</dbReference>
<dbReference type="InterPro" id="IPR050079">
    <property type="entry name" value="DEAD_box_RNA_helicase"/>
</dbReference>
<dbReference type="PANTHER" id="PTHR47959:SF24">
    <property type="entry name" value="ATP-DEPENDENT RNA HELICASE"/>
    <property type="match status" value="1"/>
</dbReference>
<reference evidence="8 9" key="1">
    <citation type="journal article" date="2012" name="Nucleic Acids Res.">
        <title>Sequencing of the smallest Apicomplexan genome from the human pathogen Babesia microti.</title>
        <authorList>
            <person name="Cornillot E."/>
            <person name="Hadj-Kaddour K."/>
            <person name="Dassouli A."/>
            <person name="Noel B."/>
            <person name="Ranwez V."/>
            <person name="Vacherie B."/>
            <person name="Augagneur Y."/>
            <person name="Bres V."/>
            <person name="Duclos A."/>
            <person name="Randazzo S."/>
            <person name="Carcy B."/>
            <person name="Debierre-Grockiego F."/>
            <person name="Delbecq S."/>
            <person name="Moubri-Menage K."/>
            <person name="Shams-Eldin H."/>
            <person name="Usmani-Brown S."/>
            <person name="Bringaud F."/>
            <person name="Wincker P."/>
            <person name="Vivares C.P."/>
            <person name="Schwarz R.T."/>
            <person name="Schetters T.P."/>
            <person name="Krause P.J."/>
            <person name="Gorenflot A."/>
            <person name="Berry V."/>
            <person name="Barbe V."/>
            <person name="Ben Mamoun C."/>
        </authorList>
    </citation>
    <scope>NUCLEOTIDE SEQUENCE [LARGE SCALE GENOMIC DNA]</scope>
    <source>
        <strain evidence="8 9">RI</strain>
    </source>
</reference>
<evidence type="ECO:0000256" key="2">
    <source>
        <dbReference type="ARBA" id="ARBA00022801"/>
    </source>
</evidence>
<gene>
    <name evidence="8" type="ORF">BMR1_03g03120</name>
</gene>
<feature type="domain" description="Helicase ATP-binding" evidence="6">
    <location>
        <begin position="103"/>
        <end position="280"/>
    </location>
</feature>
<dbReference type="InterPro" id="IPR027417">
    <property type="entry name" value="P-loop_NTPase"/>
</dbReference>
<keyword evidence="9" id="KW-1185">Reference proteome</keyword>
<dbReference type="PROSITE" id="PS00039">
    <property type="entry name" value="DEAD_ATP_HELICASE"/>
    <property type="match status" value="1"/>
</dbReference>
<accession>A0A1R4AC68</accession>
<evidence type="ECO:0000256" key="3">
    <source>
        <dbReference type="ARBA" id="ARBA00022806"/>
    </source>
</evidence>
<proteinExistence type="inferred from homology"/>
<dbReference type="GeneID" id="24425266"/>
<keyword evidence="1 5" id="KW-0547">Nucleotide-binding</keyword>
<dbReference type="SMART" id="SM00487">
    <property type="entry name" value="DEXDc"/>
    <property type="match status" value="1"/>
</dbReference>
<protein>
    <submittedName>
        <fullName evidence="8">DEAD/DEAH box helicase</fullName>
        <ecNumber evidence="8">3.6.4.13</ecNumber>
    </submittedName>
</protein>